<reference evidence="3 4" key="1">
    <citation type="submission" date="2020-02" db="EMBL/GenBank/DDBJ databases">
        <title>Characterization of phylogenetic diversity of novel bifidobacterial species isolated in Czech ZOOs.</title>
        <authorList>
            <person name="Lugli G.A."/>
            <person name="Vera N.B."/>
            <person name="Ventura M."/>
        </authorList>
    </citation>
    <scope>NUCLEOTIDE SEQUENCE [LARGE SCALE GENOMIC DNA]</scope>
    <source>
        <strain evidence="3 4">DSM 109963</strain>
    </source>
</reference>
<name>A0ABX1SW73_9BIFI</name>
<sequence length="469" mass="53158">MTFIGRRDELSFLQSCYTSKKAQLAVVYGRRRVGKTELLSHFAKDKECVFFAAPSATKEEQLAAFSRQMFAAGAPASKYLRQYADWESALADIVNLPVKSGKRKLVIIDEFPYLVRADNSLPSIIQNLWDHSLKNENVMLVLCGSAMSFIEKDVLSEKSPLYGRATGILKVLPMPYWDAADFFPNYTAADKALSYAVLGGIPHYLAEFDPDESLENNIKQHVLRRGSALYSEVEFLMHQEFREPATYNAILQAVALGATRLNDIAQRTMLQSQAVSAYLKNLIEVNIIEREFPVDAKPVEESKSMRGLYRLSDNFFRFWFAFVAFNRSALEMGDIDGVYQYEIAAKLHDFAAMPFERICADWVRLQNTKRNLPFYANAIGRWWDAKSEIDVIATSKTGECVLAGECKFRSKPVEASVLRDLKEKALRIKGSKKNYILFSLSGYSAELAKLTDEDETLRLVSVEELYSVE</sequence>
<dbReference type="InterPro" id="IPR004256">
    <property type="entry name" value="DUF234"/>
</dbReference>
<dbReference type="Gene3D" id="3.40.50.300">
    <property type="entry name" value="P-loop containing nucleotide triphosphate hydrolases"/>
    <property type="match status" value="1"/>
</dbReference>
<dbReference type="PANTHER" id="PTHR34704:SF1">
    <property type="entry name" value="ATPASE"/>
    <property type="match status" value="1"/>
</dbReference>
<proteinExistence type="predicted"/>
<dbReference type="SUPFAM" id="SSF46785">
    <property type="entry name" value="Winged helix' DNA-binding domain"/>
    <property type="match status" value="1"/>
</dbReference>
<dbReference type="RefSeq" id="WP_172144842.1">
    <property type="nucleotide sequence ID" value="NZ_JAAIIJ010000014.1"/>
</dbReference>
<comment type="caution">
    <text evidence="3">The sequence shown here is derived from an EMBL/GenBank/DDBJ whole genome shotgun (WGS) entry which is preliminary data.</text>
</comment>
<evidence type="ECO:0000259" key="2">
    <source>
        <dbReference type="Pfam" id="PF03008"/>
    </source>
</evidence>
<dbReference type="Pfam" id="PF03008">
    <property type="entry name" value="DUF234"/>
    <property type="match status" value="1"/>
</dbReference>
<dbReference type="Pfam" id="PF01637">
    <property type="entry name" value="ATPase_2"/>
    <property type="match status" value="1"/>
</dbReference>
<dbReference type="InterPro" id="IPR011335">
    <property type="entry name" value="Restrct_endonuc-II-like"/>
</dbReference>
<dbReference type="Proteomes" id="UP000553756">
    <property type="component" value="Unassembled WGS sequence"/>
</dbReference>
<dbReference type="SUPFAM" id="SSF52980">
    <property type="entry name" value="Restriction endonuclease-like"/>
    <property type="match status" value="1"/>
</dbReference>
<evidence type="ECO:0000313" key="4">
    <source>
        <dbReference type="Proteomes" id="UP000553756"/>
    </source>
</evidence>
<evidence type="ECO:0000313" key="3">
    <source>
        <dbReference type="EMBL" id="NMN02090.1"/>
    </source>
</evidence>
<dbReference type="EMBL" id="JAAIIJ010000014">
    <property type="protein sequence ID" value="NMN02090.1"/>
    <property type="molecule type" value="Genomic_DNA"/>
</dbReference>
<dbReference type="InterPro" id="IPR036390">
    <property type="entry name" value="WH_DNA-bd_sf"/>
</dbReference>
<dbReference type="InterPro" id="IPR027417">
    <property type="entry name" value="P-loop_NTPase"/>
</dbReference>
<protein>
    <submittedName>
        <fullName evidence="3">ATPase AAA</fullName>
    </submittedName>
</protein>
<evidence type="ECO:0000259" key="1">
    <source>
        <dbReference type="Pfam" id="PF01637"/>
    </source>
</evidence>
<feature type="domain" description="DUF234" evidence="2">
    <location>
        <begin position="319"/>
        <end position="410"/>
    </location>
</feature>
<feature type="domain" description="ATPase" evidence="1">
    <location>
        <begin position="3"/>
        <end position="208"/>
    </location>
</feature>
<dbReference type="InterPro" id="IPR011579">
    <property type="entry name" value="ATPase_dom"/>
</dbReference>
<dbReference type="PANTHER" id="PTHR34704">
    <property type="entry name" value="ATPASE"/>
    <property type="match status" value="1"/>
</dbReference>
<keyword evidence="4" id="KW-1185">Reference proteome</keyword>
<accession>A0ABX1SW73</accession>
<organism evidence="3 4">
    <name type="scientific">Bifidobacterium panos</name>
    <dbReference type="NCBI Taxonomy" id="2675321"/>
    <lineage>
        <taxon>Bacteria</taxon>
        <taxon>Bacillati</taxon>
        <taxon>Actinomycetota</taxon>
        <taxon>Actinomycetes</taxon>
        <taxon>Bifidobacteriales</taxon>
        <taxon>Bifidobacteriaceae</taxon>
        <taxon>Bifidobacterium</taxon>
    </lineage>
</organism>
<gene>
    <name evidence="3" type="ORF">G1C94_0712</name>
</gene>
<dbReference type="SUPFAM" id="SSF52540">
    <property type="entry name" value="P-loop containing nucleoside triphosphate hydrolases"/>
    <property type="match status" value="1"/>
</dbReference>